<comment type="caution">
    <text evidence="2">The sequence shown here is derived from an EMBL/GenBank/DDBJ whole genome shotgun (WGS) entry which is preliminary data.</text>
</comment>
<dbReference type="EMBL" id="JARKHS020030048">
    <property type="protein sequence ID" value="KAK8762491.1"/>
    <property type="molecule type" value="Genomic_DNA"/>
</dbReference>
<proteinExistence type="predicted"/>
<feature type="chain" id="PRO_5043053897" evidence="1">
    <location>
        <begin position="25"/>
        <end position="232"/>
    </location>
</feature>
<sequence length="232" mass="25382">MNDSLFPCFYRLLLLLQNAALAFSSDVVTPCLAPGNQLTGPPFVFSTKYFQTIAGALNLTETCLSTVLFNSLCSRSEESLSAVLFTFSFAYSIAGLYMLLNGVCNSPLPSGDTSPGHRSGLMTPTRVGNSVSVDSSPDLTFCKNALINRWLNTGNTLGSDHYILATTLSTSPYRRKGRPSLITDWDKFRSLRAQNAPTRINNLDEWISDLQADIRNHLSRLINPVQTAVSST</sequence>
<keyword evidence="1" id="KW-0732">Signal</keyword>
<accession>A0AAQ4DJ51</accession>
<evidence type="ECO:0000256" key="1">
    <source>
        <dbReference type="SAM" id="SignalP"/>
    </source>
</evidence>
<name>A0AAQ4DJ51_AMBAM</name>
<gene>
    <name evidence="2" type="ORF">V5799_026241</name>
</gene>
<reference evidence="2 3" key="1">
    <citation type="journal article" date="2023" name="Arcadia Sci">
        <title>De novo assembly of a long-read Amblyomma americanum tick genome.</title>
        <authorList>
            <person name="Chou S."/>
            <person name="Poskanzer K.E."/>
            <person name="Rollins M."/>
            <person name="Thuy-Boun P.S."/>
        </authorList>
    </citation>
    <scope>NUCLEOTIDE SEQUENCE [LARGE SCALE GENOMIC DNA]</scope>
    <source>
        <strain evidence="2">F_SG_1</strain>
        <tissue evidence="2">Salivary glands</tissue>
    </source>
</reference>
<protein>
    <submittedName>
        <fullName evidence="2">Uncharacterized protein</fullName>
    </submittedName>
</protein>
<dbReference type="Proteomes" id="UP001321473">
    <property type="component" value="Unassembled WGS sequence"/>
</dbReference>
<evidence type="ECO:0000313" key="3">
    <source>
        <dbReference type="Proteomes" id="UP001321473"/>
    </source>
</evidence>
<dbReference type="AlphaFoldDB" id="A0AAQ4DJ51"/>
<evidence type="ECO:0000313" key="2">
    <source>
        <dbReference type="EMBL" id="KAK8762491.1"/>
    </source>
</evidence>
<feature type="signal peptide" evidence="1">
    <location>
        <begin position="1"/>
        <end position="24"/>
    </location>
</feature>
<keyword evidence="3" id="KW-1185">Reference proteome</keyword>
<organism evidence="2 3">
    <name type="scientific">Amblyomma americanum</name>
    <name type="common">Lone star tick</name>
    <dbReference type="NCBI Taxonomy" id="6943"/>
    <lineage>
        <taxon>Eukaryota</taxon>
        <taxon>Metazoa</taxon>
        <taxon>Ecdysozoa</taxon>
        <taxon>Arthropoda</taxon>
        <taxon>Chelicerata</taxon>
        <taxon>Arachnida</taxon>
        <taxon>Acari</taxon>
        <taxon>Parasitiformes</taxon>
        <taxon>Ixodida</taxon>
        <taxon>Ixodoidea</taxon>
        <taxon>Ixodidae</taxon>
        <taxon>Amblyomminae</taxon>
        <taxon>Amblyomma</taxon>
    </lineage>
</organism>